<dbReference type="SUPFAM" id="SSF52833">
    <property type="entry name" value="Thioredoxin-like"/>
    <property type="match status" value="1"/>
</dbReference>
<name>A0A2K8L060_MARES</name>
<dbReference type="InterPro" id="IPR050553">
    <property type="entry name" value="Thioredoxin_ResA/DsbE_sf"/>
</dbReference>
<dbReference type="InterPro" id="IPR017937">
    <property type="entry name" value="Thioredoxin_CS"/>
</dbReference>
<dbReference type="Proteomes" id="UP000231701">
    <property type="component" value="Chromosome"/>
</dbReference>
<dbReference type="Pfam" id="PF00578">
    <property type="entry name" value="AhpC-TSA"/>
    <property type="match status" value="1"/>
</dbReference>
<dbReference type="InterPro" id="IPR036249">
    <property type="entry name" value="Thioredoxin-like_sf"/>
</dbReference>
<dbReference type="CDD" id="cd02966">
    <property type="entry name" value="TlpA_like_family"/>
    <property type="match status" value="1"/>
</dbReference>
<feature type="domain" description="Thioredoxin" evidence="2">
    <location>
        <begin position="30"/>
        <end position="168"/>
    </location>
</feature>
<dbReference type="InterPro" id="IPR013766">
    <property type="entry name" value="Thioredoxin_domain"/>
</dbReference>
<dbReference type="InterPro" id="IPR000866">
    <property type="entry name" value="AhpC/TSA"/>
</dbReference>
<dbReference type="KEGG" id="maes:Ga0123461_2277"/>
<evidence type="ECO:0000313" key="3">
    <source>
        <dbReference type="EMBL" id="ATX80680.1"/>
    </source>
</evidence>
<evidence type="ECO:0000313" key="4">
    <source>
        <dbReference type="Proteomes" id="UP000231701"/>
    </source>
</evidence>
<dbReference type="EMBL" id="CP018799">
    <property type="protein sequence ID" value="ATX80680.1"/>
    <property type="molecule type" value="Genomic_DNA"/>
</dbReference>
<reference evidence="3 4" key="1">
    <citation type="submission" date="2016-12" db="EMBL/GenBank/DDBJ databases">
        <title>Isolation and genomic insights into novel planktonic Zetaproteobacteria from stratified waters of the Chesapeake Bay.</title>
        <authorList>
            <person name="McAllister S.M."/>
            <person name="Kato S."/>
            <person name="Chan C.S."/>
            <person name="Chiu B.K."/>
            <person name="Field E.K."/>
        </authorList>
    </citation>
    <scope>NUCLEOTIDE SEQUENCE [LARGE SCALE GENOMIC DNA]</scope>
    <source>
        <strain evidence="3 4">CP-5</strain>
    </source>
</reference>
<gene>
    <name evidence="3" type="ORF">Ga0123461_2277</name>
</gene>
<dbReference type="PROSITE" id="PS51352">
    <property type="entry name" value="THIOREDOXIN_2"/>
    <property type="match status" value="1"/>
</dbReference>
<dbReference type="PANTHER" id="PTHR42852">
    <property type="entry name" value="THIOL:DISULFIDE INTERCHANGE PROTEIN DSBE"/>
    <property type="match status" value="1"/>
</dbReference>
<accession>A0A2K8L060</accession>
<protein>
    <submittedName>
        <fullName evidence="3">Peroxiredoxin</fullName>
    </submittedName>
</protein>
<evidence type="ECO:0000256" key="1">
    <source>
        <dbReference type="ARBA" id="ARBA00023284"/>
    </source>
</evidence>
<dbReference type="GO" id="GO:0015036">
    <property type="term" value="F:disulfide oxidoreductase activity"/>
    <property type="evidence" value="ECO:0007669"/>
    <property type="project" value="UniProtKB-ARBA"/>
</dbReference>
<dbReference type="AlphaFoldDB" id="A0A2K8L060"/>
<organism evidence="3 4">
    <name type="scientific">Mariprofundus aestuarium</name>
    <dbReference type="NCBI Taxonomy" id="1921086"/>
    <lineage>
        <taxon>Bacteria</taxon>
        <taxon>Pseudomonadati</taxon>
        <taxon>Pseudomonadota</taxon>
        <taxon>Candidatius Mariprofundia</taxon>
        <taxon>Mariprofundales</taxon>
        <taxon>Mariprofundaceae</taxon>
        <taxon>Mariprofundus</taxon>
    </lineage>
</organism>
<dbReference type="OrthoDB" id="5296256at2"/>
<dbReference type="RefSeq" id="WP_100278808.1">
    <property type="nucleotide sequence ID" value="NZ_CP018799.1"/>
</dbReference>
<evidence type="ECO:0000259" key="2">
    <source>
        <dbReference type="PROSITE" id="PS51352"/>
    </source>
</evidence>
<dbReference type="PROSITE" id="PS00194">
    <property type="entry name" value="THIOREDOXIN_1"/>
    <property type="match status" value="1"/>
</dbReference>
<dbReference type="GO" id="GO:0016209">
    <property type="term" value="F:antioxidant activity"/>
    <property type="evidence" value="ECO:0007669"/>
    <property type="project" value="InterPro"/>
</dbReference>
<dbReference type="PANTHER" id="PTHR42852:SF18">
    <property type="entry name" value="CHROMOSOME UNDETERMINED SCAFFOLD_47, WHOLE GENOME SHOTGUN SEQUENCE"/>
    <property type="match status" value="1"/>
</dbReference>
<keyword evidence="1" id="KW-0676">Redox-active center</keyword>
<keyword evidence="4" id="KW-1185">Reference proteome</keyword>
<dbReference type="Gene3D" id="3.40.30.10">
    <property type="entry name" value="Glutaredoxin"/>
    <property type="match status" value="1"/>
</dbReference>
<proteinExistence type="predicted"/>
<sequence length="186" mass="20601">MKSRWLLVLLIMGLIGTTVWLGLPQAPAAVRISEAGAGFKLPDLQGAMQTLPEGEVVLLNFWATWCPPCRKEIPSMVELHEKFAAQGLKVVAVSVDQNRDHLSSFVREQQMPFQVLHDADSLVSQGYGVFRYPESFLIDKQGKVRYHLLGAVDWMSEPLMKTIEGMLAEPATKAYGSVSGELENNS</sequence>